<comment type="subcellular location">
    <subcellularLocation>
        <location evidence="3">Cytoplasm</location>
    </subcellularLocation>
    <subcellularLocation>
        <location evidence="2">Nucleus</location>
    </subcellularLocation>
</comment>
<dbReference type="GO" id="GO:0005737">
    <property type="term" value="C:cytoplasm"/>
    <property type="evidence" value="ECO:0007669"/>
    <property type="project" value="UniProtKB-SubCell"/>
</dbReference>
<keyword evidence="8" id="KW-0694">RNA-binding</keyword>
<sequence>MQVACVTHMENVTSSERTACRSKVRVYRLHFVPMNPFQGFVFTPPNDLGKVNNDATSNQQSNDQSDQVFPDPTKFTVDWQALSQQFTQTMITNGSDERQMDRQDQFRTFRNPMEYRSLSDTQTIRRSRALALQKKNRTDRTTQARKLALEVAIDEENDDEEEEEHEASSLTIALKRSRDFDEEMTDVNKLFRMEIVEDEKKKRQREKKALKYANQLMYAETMEDIPQDLLENWSMVICPVGKRCLVTSGNGREILIVYLIVYTMLSIGHFMSLISCVGKDILSMTVTQTFGEVGG</sequence>
<dbReference type="InterPro" id="IPR017336">
    <property type="entry name" value="Snurportin-1"/>
</dbReference>
<keyword evidence="9" id="KW-0539">Nucleus</keyword>
<evidence type="ECO:0000256" key="7">
    <source>
        <dbReference type="ARBA" id="ARBA00022490"/>
    </source>
</evidence>
<dbReference type="AlphaFoldDB" id="A0A8H7BIX9"/>
<evidence type="ECO:0000256" key="10">
    <source>
        <dbReference type="SAM" id="MobiDB-lite"/>
    </source>
</evidence>
<dbReference type="Pfam" id="PF21974">
    <property type="entry name" value="SPN1_m3Gcap_bd"/>
    <property type="match status" value="1"/>
</dbReference>
<evidence type="ECO:0000313" key="13">
    <source>
        <dbReference type="EMBL" id="KAF7724869.1"/>
    </source>
</evidence>
<comment type="caution">
    <text evidence="13">The sequence shown here is derived from an EMBL/GenBank/DDBJ whole genome shotgun (WGS) entry which is preliminary data.</text>
</comment>
<comment type="similarity">
    <text evidence="4">Belongs to the snurportin family.</text>
</comment>
<evidence type="ECO:0000256" key="2">
    <source>
        <dbReference type="ARBA" id="ARBA00004123"/>
    </source>
</evidence>
<feature type="compositionally biased region" description="Low complexity" evidence="10">
    <location>
        <begin position="52"/>
        <end position="67"/>
    </location>
</feature>
<keyword evidence="7" id="KW-0963">Cytoplasm</keyword>
<evidence type="ECO:0000256" key="6">
    <source>
        <dbReference type="ARBA" id="ARBA00022448"/>
    </source>
</evidence>
<evidence type="ECO:0000256" key="1">
    <source>
        <dbReference type="ARBA" id="ARBA00003975"/>
    </source>
</evidence>
<dbReference type="Proteomes" id="UP000605846">
    <property type="component" value="Unassembled WGS sequence"/>
</dbReference>
<feature type="region of interest" description="Disordered" evidence="10">
    <location>
        <begin position="48"/>
        <end position="69"/>
    </location>
</feature>
<dbReference type="PANTHER" id="PTHR13403:SF6">
    <property type="entry name" value="SNURPORTIN-1"/>
    <property type="match status" value="1"/>
</dbReference>
<feature type="transmembrane region" description="Helical" evidence="11">
    <location>
        <begin position="255"/>
        <end position="274"/>
    </location>
</feature>
<dbReference type="OrthoDB" id="10003593at2759"/>
<keyword evidence="11" id="KW-0812">Transmembrane</keyword>
<dbReference type="Gene3D" id="3.30.470.30">
    <property type="entry name" value="DNA ligase/mRNA capping enzyme"/>
    <property type="match status" value="1"/>
</dbReference>
<accession>A0A8H7BIX9</accession>
<evidence type="ECO:0000256" key="3">
    <source>
        <dbReference type="ARBA" id="ARBA00004496"/>
    </source>
</evidence>
<dbReference type="PANTHER" id="PTHR13403">
    <property type="entry name" value="SNURPORTIN1 RNUT1 PROTEIN RNA, U TRANSPORTER 1"/>
    <property type="match status" value="1"/>
</dbReference>
<dbReference type="EMBL" id="JABAYA010000109">
    <property type="protein sequence ID" value="KAF7724869.1"/>
    <property type="molecule type" value="Genomic_DNA"/>
</dbReference>
<dbReference type="GO" id="GO:0061015">
    <property type="term" value="P:snRNA import into nucleus"/>
    <property type="evidence" value="ECO:0007669"/>
    <property type="project" value="InterPro"/>
</dbReference>
<keyword evidence="11" id="KW-0472">Membrane</keyword>
<gene>
    <name evidence="13" type="ORF">EC973_000582</name>
</gene>
<evidence type="ECO:0000259" key="12">
    <source>
        <dbReference type="Pfam" id="PF21974"/>
    </source>
</evidence>
<proteinExistence type="inferred from homology"/>
<dbReference type="GO" id="GO:0003723">
    <property type="term" value="F:RNA binding"/>
    <property type="evidence" value="ECO:0007669"/>
    <property type="project" value="UniProtKB-KW"/>
</dbReference>
<dbReference type="GO" id="GO:0005634">
    <property type="term" value="C:nucleus"/>
    <property type="evidence" value="ECO:0007669"/>
    <property type="project" value="UniProtKB-SubCell"/>
</dbReference>
<protein>
    <recommendedName>
        <fullName evidence="5">Snurportin-1</fullName>
    </recommendedName>
</protein>
<evidence type="ECO:0000256" key="9">
    <source>
        <dbReference type="ARBA" id="ARBA00023242"/>
    </source>
</evidence>
<evidence type="ECO:0000256" key="8">
    <source>
        <dbReference type="ARBA" id="ARBA00022884"/>
    </source>
</evidence>
<comment type="function">
    <text evidence="1">Functions as an U snRNP-specific nuclear import adapter. Involved in the trimethylguanosine (m3G)-cap-dependent nuclear import of U snRNPs. Binds specifically to the terminal m3G-cap U snRNAs.</text>
</comment>
<evidence type="ECO:0000256" key="11">
    <source>
        <dbReference type="SAM" id="Phobius"/>
    </source>
</evidence>
<organism evidence="13 14">
    <name type="scientific">Apophysomyces ossiformis</name>
    <dbReference type="NCBI Taxonomy" id="679940"/>
    <lineage>
        <taxon>Eukaryota</taxon>
        <taxon>Fungi</taxon>
        <taxon>Fungi incertae sedis</taxon>
        <taxon>Mucoromycota</taxon>
        <taxon>Mucoromycotina</taxon>
        <taxon>Mucoromycetes</taxon>
        <taxon>Mucorales</taxon>
        <taxon>Mucorineae</taxon>
        <taxon>Mucoraceae</taxon>
        <taxon>Apophysomyces</taxon>
    </lineage>
</organism>
<keyword evidence="6" id="KW-0813">Transport</keyword>
<keyword evidence="11" id="KW-1133">Transmembrane helix</keyword>
<evidence type="ECO:0000313" key="14">
    <source>
        <dbReference type="Proteomes" id="UP000605846"/>
    </source>
</evidence>
<evidence type="ECO:0000256" key="5">
    <source>
        <dbReference type="ARBA" id="ARBA00016034"/>
    </source>
</evidence>
<feature type="domain" description="Snurportin-1 m3G cap-binding" evidence="12">
    <location>
        <begin position="215"/>
        <end position="254"/>
    </location>
</feature>
<keyword evidence="14" id="KW-1185">Reference proteome</keyword>
<dbReference type="InterPro" id="IPR047857">
    <property type="entry name" value="Snurportin1_C"/>
</dbReference>
<evidence type="ECO:0000256" key="4">
    <source>
        <dbReference type="ARBA" id="ARBA00007540"/>
    </source>
</evidence>
<name>A0A8H7BIX9_9FUNG</name>
<reference evidence="13" key="1">
    <citation type="submission" date="2020-01" db="EMBL/GenBank/DDBJ databases">
        <title>Genome Sequencing of Three Apophysomyces-Like Fungal Strains Confirms a Novel Fungal Genus in the Mucoromycota with divergent Burkholderia-like Endosymbiotic Bacteria.</title>
        <authorList>
            <person name="Stajich J.E."/>
            <person name="Macias A.M."/>
            <person name="Carter-House D."/>
            <person name="Lovett B."/>
            <person name="Kasson L.R."/>
            <person name="Berry K."/>
            <person name="Grigoriev I."/>
            <person name="Chang Y."/>
            <person name="Spatafora J."/>
            <person name="Kasson M.T."/>
        </authorList>
    </citation>
    <scope>NUCLEOTIDE SEQUENCE</scope>
    <source>
        <strain evidence="13">NRRL A-21654</strain>
    </source>
</reference>